<protein>
    <submittedName>
        <fullName evidence="4">Uncharacterized protein</fullName>
    </submittedName>
</protein>
<dbReference type="Proteomes" id="UP000321429">
    <property type="component" value="Unassembled WGS sequence"/>
</dbReference>
<dbReference type="PANTHER" id="PTHR45586:SF15">
    <property type="entry name" value="TPR REPEAT-CONTAINING PROTEIN YPIA"/>
    <property type="match status" value="1"/>
</dbReference>
<evidence type="ECO:0000256" key="2">
    <source>
        <dbReference type="ARBA" id="ARBA00022803"/>
    </source>
</evidence>
<comment type="caution">
    <text evidence="4">The sequence shown here is derived from an EMBL/GenBank/DDBJ whole genome shotgun (WGS) entry which is preliminary data.</text>
</comment>
<dbReference type="PROSITE" id="PS50005">
    <property type="entry name" value="TPR"/>
    <property type="match status" value="2"/>
</dbReference>
<reference evidence="4 5" key="1">
    <citation type="submission" date="2019-07" db="EMBL/GenBank/DDBJ databases">
        <title>Whole genome shotgun sequence of Lactobacillus siliginis NBRC 101315.</title>
        <authorList>
            <person name="Hosoyama A."/>
            <person name="Uohara A."/>
            <person name="Ohji S."/>
            <person name="Ichikawa N."/>
        </authorList>
    </citation>
    <scope>NUCLEOTIDE SEQUENCE [LARGE SCALE GENOMIC DNA]</scope>
    <source>
        <strain evidence="4 5">NBRC 101315</strain>
    </source>
</reference>
<name>A0A510VLL7_9LACO</name>
<keyword evidence="2 3" id="KW-0802">TPR repeat</keyword>
<accession>A0A510VLL7</accession>
<dbReference type="InterPro" id="IPR051012">
    <property type="entry name" value="CellSynth/LPSAsmb/PSIAsmb"/>
</dbReference>
<evidence type="ECO:0000313" key="5">
    <source>
        <dbReference type="Proteomes" id="UP000321429"/>
    </source>
</evidence>
<sequence>MSEATSYSEQMLDALQSGQVDEANKLYAWALRKDDDDTLYNFAEQLYGLGFNKKAQRIYEQLLKKYPDEDQLRTSLADIAIDENDIDAATNYLDAVKPESDAYLESLLVAADLYQSEELFEVSEQKLLTAARIAPTEPVVMFALGEFYFMMREYQKAIDYYLALIKQGIPKMENVDLVSRIGVAYANAGKFEQAVGYLEQIHEGDMTPDVRFQLGFVYTQLKDNQKAIRTFEQLREEDPSYASLYPYLAHALTDDNQIEEAYKVAQEGLSVDEYNQDLFAQAANLALRLKENDTAIDDFRRGLALDPDNQTLMLQLSNLYVQEENDIANVDLASQYVQNDQVDPQVYWNLAVSYVRLEDDEQALTYYEAARPYFTDNVDFLKPAFYFYREQGQVETAVSLLRDYLKVQPDDVEMVAALEDYEDQGY</sequence>
<evidence type="ECO:0000313" key="4">
    <source>
        <dbReference type="EMBL" id="GEK27777.1"/>
    </source>
</evidence>
<keyword evidence="1" id="KW-0677">Repeat</keyword>
<organism evidence="4 5">
    <name type="scientific">Furfurilactobacillus siliginis</name>
    <dbReference type="NCBI Taxonomy" id="348151"/>
    <lineage>
        <taxon>Bacteria</taxon>
        <taxon>Bacillati</taxon>
        <taxon>Bacillota</taxon>
        <taxon>Bacilli</taxon>
        <taxon>Lactobacillales</taxon>
        <taxon>Lactobacillaceae</taxon>
        <taxon>Furfurilactobacillus</taxon>
    </lineage>
</organism>
<proteinExistence type="predicted"/>
<feature type="repeat" description="TPR" evidence="3">
    <location>
        <begin position="276"/>
        <end position="309"/>
    </location>
</feature>
<dbReference type="Gene3D" id="1.25.40.10">
    <property type="entry name" value="Tetratricopeptide repeat domain"/>
    <property type="match status" value="2"/>
</dbReference>
<dbReference type="PANTHER" id="PTHR45586">
    <property type="entry name" value="TPR REPEAT-CONTAINING PROTEIN PA4667"/>
    <property type="match status" value="1"/>
</dbReference>
<evidence type="ECO:0000256" key="3">
    <source>
        <dbReference type="PROSITE-ProRule" id="PRU00339"/>
    </source>
</evidence>
<dbReference type="Pfam" id="PF13432">
    <property type="entry name" value="TPR_16"/>
    <property type="match status" value="1"/>
</dbReference>
<dbReference type="AlphaFoldDB" id="A0A510VLL7"/>
<dbReference type="SUPFAM" id="SSF48452">
    <property type="entry name" value="TPR-like"/>
    <property type="match status" value="2"/>
</dbReference>
<feature type="repeat" description="TPR" evidence="3">
    <location>
        <begin position="208"/>
        <end position="241"/>
    </location>
</feature>
<dbReference type="SMART" id="SM00028">
    <property type="entry name" value="TPR"/>
    <property type="match status" value="7"/>
</dbReference>
<dbReference type="InterPro" id="IPR019734">
    <property type="entry name" value="TPR_rpt"/>
</dbReference>
<dbReference type="EMBL" id="BJUD01000001">
    <property type="protein sequence ID" value="GEK27777.1"/>
    <property type="molecule type" value="Genomic_DNA"/>
</dbReference>
<gene>
    <name evidence="4" type="ORF">LSI01_00880</name>
</gene>
<dbReference type="Pfam" id="PF13429">
    <property type="entry name" value="TPR_15"/>
    <property type="match status" value="1"/>
</dbReference>
<dbReference type="InterPro" id="IPR011990">
    <property type="entry name" value="TPR-like_helical_dom_sf"/>
</dbReference>
<dbReference type="OrthoDB" id="2080803at2"/>
<evidence type="ECO:0000256" key="1">
    <source>
        <dbReference type="ARBA" id="ARBA00022737"/>
    </source>
</evidence>
<dbReference type="Pfam" id="PF13174">
    <property type="entry name" value="TPR_6"/>
    <property type="match status" value="1"/>
</dbReference>